<organism evidence="2 3">
    <name type="scientific">Natribacillus halophilus</name>
    <dbReference type="NCBI Taxonomy" id="549003"/>
    <lineage>
        <taxon>Bacteria</taxon>
        <taxon>Bacillati</taxon>
        <taxon>Bacillota</taxon>
        <taxon>Bacilli</taxon>
        <taxon>Bacillales</taxon>
        <taxon>Bacillaceae</taxon>
        <taxon>Natribacillus</taxon>
    </lineage>
</organism>
<evidence type="ECO:0000313" key="3">
    <source>
        <dbReference type="Proteomes" id="UP000198853"/>
    </source>
</evidence>
<name>A0A1G8SWJ3_9BACI</name>
<keyword evidence="1" id="KW-0472">Membrane</keyword>
<keyword evidence="1" id="KW-0812">Transmembrane</keyword>
<dbReference type="Proteomes" id="UP000198853">
    <property type="component" value="Unassembled WGS sequence"/>
</dbReference>
<accession>A0A1G8SWJ3</accession>
<evidence type="ECO:0000256" key="1">
    <source>
        <dbReference type="SAM" id="Phobius"/>
    </source>
</evidence>
<feature type="transmembrane region" description="Helical" evidence="1">
    <location>
        <begin position="116"/>
        <end position="136"/>
    </location>
</feature>
<gene>
    <name evidence="2" type="ORF">SAMN04488123_1385</name>
</gene>
<feature type="transmembrane region" description="Helical" evidence="1">
    <location>
        <begin position="74"/>
        <end position="95"/>
    </location>
</feature>
<dbReference type="EMBL" id="FNEN01000038">
    <property type="protein sequence ID" value="SDJ33619.1"/>
    <property type="molecule type" value="Genomic_DNA"/>
</dbReference>
<sequence length="138" mass="15974">MCSLLAYRARSLKIDLCFVEEVSIISDHISADEYKKLKNKSLINTFITIPISVVVPLYFFASLIEGELIPFNDFLGPIAAVYIVSSLIWIFTNTDKRIKREKRIEFKKKNKSKKRVVIENSIFTLLFILLFAYAIFLT</sequence>
<reference evidence="2 3" key="1">
    <citation type="submission" date="2016-10" db="EMBL/GenBank/DDBJ databases">
        <authorList>
            <person name="de Groot N.N."/>
        </authorList>
    </citation>
    <scope>NUCLEOTIDE SEQUENCE [LARGE SCALE GENOMIC DNA]</scope>
    <source>
        <strain evidence="2 3">DSM 21771</strain>
    </source>
</reference>
<proteinExistence type="predicted"/>
<feature type="transmembrane region" description="Helical" evidence="1">
    <location>
        <begin position="42"/>
        <end position="62"/>
    </location>
</feature>
<dbReference type="AlphaFoldDB" id="A0A1G8SWJ3"/>
<protein>
    <submittedName>
        <fullName evidence="2">Uncharacterized protein</fullName>
    </submittedName>
</protein>
<keyword evidence="3" id="KW-1185">Reference proteome</keyword>
<keyword evidence="1" id="KW-1133">Transmembrane helix</keyword>
<evidence type="ECO:0000313" key="2">
    <source>
        <dbReference type="EMBL" id="SDJ33619.1"/>
    </source>
</evidence>